<organism evidence="1 2">
    <name type="scientific">Roseibacillus persicicus</name>
    <dbReference type="NCBI Taxonomy" id="454148"/>
    <lineage>
        <taxon>Bacteria</taxon>
        <taxon>Pseudomonadati</taxon>
        <taxon>Verrucomicrobiota</taxon>
        <taxon>Verrucomicrobiia</taxon>
        <taxon>Verrucomicrobiales</taxon>
        <taxon>Verrucomicrobiaceae</taxon>
        <taxon>Roseibacillus</taxon>
    </lineage>
</organism>
<name>A0A918TVV6_9BACT</name>
<protein>
    <recommendedName>
        <fullName evidence="3">DUF4832 domain-containing protein</fullName>
    </recommendedName>
</protein>
<reference evidence="1" key="1">
    <citation type="journal article" date="2014" name="Int. J. Syst. Evol. Microbiol.">
        <title>Complete genome sequence of Corynebacterium casei LMG S-19264T (=DSM 44701T), isolated from a smear-ripened cheese.</title>
        <authorList>
            <consortium name="US DOE Joint Genome Institute (JGI-PGF)"/>
            <person name="Walter F."/>
            <person name="Albersmeier A."/>
            <person name="Kalinowski J."/>
            <person name="Ruckert C."/>
        </authorList>
    </citation>
    <scope>NUCLEOTIDE SEQUENCE</scope>
    <source>
        <strain evidence="1">KCTC 12988</strain>
    </source>
</reference>
<gene>
    <name evidence="1" type="ORF">GCM10007100_36680</name>
</gene>
<evidence type="ECO:0000313" key="2">
    <source>
        <dbReference type="Proteomes" id="UP000644507"/>
    </source>
</evidence>
<accession>A0A918TVV6</accession>
<dbReference type="EMBL" id="BMXI01000019">
    <property type="protein sequence ID" value="GHC65549.1"/>
    <property type="molecule type" value="Genomic_DNA"/>
</dbReference>
<proteinExistence type="predicted"/>
<reference evidence="1" key="2">
    <citation type="submission" date="2020-09" db="EMBL/GenBank/DDBJ databases">
        <authorList>
            <person name="Sun Q."/>
            <person name="Kim S."/>
        </authorList>
    </citation>
    <scope>NUCLEOTIDE SEQUENCE</scope>
    <source>
        <strain evidence="1">KCTC 12988</strain>
    </source>
</reference>
<sequence>MEDGGLFRRNCLMRILILLVGLFHGAEAREYQYAPAPVDNPLKGFVPYVESARNADFPCAMEFRYFALDELMKGWGRYDWTPLEATLEEVRGRGRQLCFRVYSEYPGKGNRVPGFLEDEGVKVVRWEGDNTYEATNYTPDYESPNFRKAMKEFIAALGEKYDGDERVGFVTIGLLGSWGEWHNYPRNDLWASKMVQGEVMDAYEEAFQKTKVLLRYPAGKNDSIYESNSERSFGYHDDSFAWATLDTGKEEDGWYFVPKMKKAKAEDRWKRQPIGGELRPELWESSFTSKPHPKSQDFAKCVEETHVSWLMDSGLFKAGLSQERRQNAEAAVRRMGYEIHLASAKVVDGQLVVEFENRGVAPFYYPWPVELLVGEEKVDPGWDLMKVSSMEGYQALTELPATWEGQPMRLRVKNPMENGRPLKFANKEQGDVWLELGEF</sequence>
<dbReference type="Gene3D" id="3.20.20.80">
    <property type="entry name" value="Glycosidases"/>
    <property type="match status" value="1"/>
</dbReference>
<dbReference type="AlphaFoldDB" id="A0A918TVV6"/>
<dbReference type="Proteomes" id="UP000644507">
    <property type="component" value="Unassembled WGS sequence"/>
</dbReference>
<keyword evidence="2" id="KW-1185">Reference proteome</keyword>
<comment type="caution">
    <text evidence="1">The sequence shown here is derived from an EMBL/GenBank/DDBJ whole genome shotgun (WGS) entry which is preliminary data.</text>
</comment>
<evidence type="ECO:0000313" key="1">
    <source>
        <dbReference type="EMBL" id="GHC65549.1"/>
    </source>
</evidence>
<evidence type="ECO:0008006" key="3">
    <source>
        <dbReference type="Google" id="ProtNLM"/>
    </source>
</evidence>